<keyword evidence="1" id="KW-0472">Membrane</keyword>
<evidence type="ECO:0000313" key="3">
    <source>
        <dbReference type="Proteomes" id="UP000241808"/>
    </source>
</evidence>
<keyword evidence="1" id="KW-1133">Transmembrane helix</keyword>
<organism evidence="2 3">
    <name type="scientific">Phreatobacter oligotrophus</name>
    <dbReference type="NCBI Taxonomy" id="1122261"/>
    <lineage>
        <taxon>Bacteria</taxon>
        <taxon>Pseudomonadati</taxon>
        <taxon>Pseudomonadota</taxon>
        <taxon>Alphaproteobacteria</taxon>
        <taxon>Hyphomicrobiales</taxon>
        <taxon>Phreatobacteraceae</taxon>
        <taxon>Phreatobacter</taxon>
    </lineage>
</organism>
<comment type="caution">
    <text evidence="2">The sequence shown here is derived from an EMBL/GenBank/DDBJ whole genome shotgun (WGS) entry which is preliminary data.</text>
</comment>
<evidence type="ECO:0000256" key="1">
    <source>
        <dbReference type="SAM" id="Phobius"/>
    </source>
</evidence>
<feature type="transmembrane region" description="Helical" evidence="1">
    <location>
        <begin position="90"/>
        <end position="111"/>
    </location>
</feature>
<evidence type="ECO:0000313" key="2">
    <source>
        <dbReference type="EMBL" id="PTM60896.1"/>
    </source>
</evidence>
<dbReference type="AlphaFoldDB" id="A0A2T4ZG83"/>
<dbReference type="OrthoDB" id="7273660at2"/>
<proteinExistence type="predicted"/>
<dbReference type="EMBL" id="PZZL01000002">
    <property type="protein sequence ID" value="PTM60896.1"/>
    <property type="molecule type" value="Genomic_DNA"/>
</dbReference>
<keyword evidence="3" id="KW-1185">Reference proteome</keyword>
<sequence length="186" mass="20861">MKPAAYRLLRPLIVLAAIVILVENWLWERIGPLIGRIVALLPFAALKQAIHDGIERLPPYATLAVFAIPAALLFPFKLAALALLASGHLVLGGLVLVLAKVVGVGVTAFLFDTCKPKLMQIPLFVRLYATWNRWLAWAHGLVDPVKRRIRAHLRIIRGGRANRALKLLRRFRRVRQERALLLARKA</sequence>
<name>A0A2T4ZG83_9HYPH</name>
<accession>A0A2T4ZG83</accession>
<reference evidence="2 3" key="1">
    <citation type="submission" date="2018-04" db="EMBL/GenBank/DDBJ databases">
        <title>Genomic Encyclopedia of Archaeal and Bacterial Type Strains, Phase II (KMG-II): from individual species to whole genera.</title>
        <authorList>
            <person name="Goeker M."/>
        </authorList>
    </citation>
    <scope>NUCLEOTIDE SEQUENCE [LARGE SCALE GENOMIC DNA]</scope>
    <source>
        <strain evidence="2 3">DSM 25521</strain>
    </source>
</reference>
<dbReference type="Proteomes" id="UP000241808">
    <property type="component" value="Unassembled WGS sequence"/>
</dbReference>
<keyword evidence="1" id="KW-0812">Transmembrane</keyword>
<dbReference type="RefSeq" id="WP_108174833.1">
    <property type="nucleotide sequence ID" value="NZ_PZZL01000002.1"/>
</dbReference>
<protein>
    <submittedName>
        <fullName evidence="2">Uncharacterized protein</fullName>
    </submittedName>
</protein>
<feature type="transmembrane region" description="Helical" evidence="1">
    <location>
        <begin position="62"/>
        <end position="84"/>
    </location>
</feature>
<gene>
    <name evidence="2" type="ORF">C8P69_102281</name>
</gene>